<sequence length="438" mass="48976">MPIDPPPASRPSASRTAAIRETARKDVTRAETMLTDFISTIFDIPVSGLQINLDQYSLNSLNGFFGSDGQEFFFKFHQEEGEEEMTGEYYRADILSRAGLPVDQPVFLSTLPGEQLLVYKRRSDPRFSDILFALDQSDDETAIDLAVQAEKALNDRILKVAKATLTPATPDQAAAEPIHRLFHERLIDPRDGRYPGGRLASFYIGKKFCFPGQVELGWDQISRARPVINGVAYRRSLSEMFDLAHERYAPRNMGDAGGIVAHGDAHNANIWYQRGDNGPALAFFDPAFAGDKVPSLLAEVKSTFHNIFAHPFWLYNPEMAQERYRASVQYRDDMLCIDTDWQPSRVRLRLLDAKATHFWKPWLRTLSDKGMLPDDWEDVIRIGLFLSPTLVMNLVAGSDGDRHNPVSSAIGLSVALAAGSNPVSGSDLFTSFFQKISP</sequence>
<name>A0A418SP26_9RHOB</name>
<dbReference type="OrthoDB" id="5180054at2"/>
<proteinExistence type="predicted"/>
<reference evidence="2" key="1">
    <citation type="submission" date="2018-09" db="EMBL/GenBank/DDBJ databases">
        <title>Acidovorax cavernicola nov. sp. isolated from Gruta de las Maravillas (Aracena, Spain).</title>
        <authorList>
            <person name="Jurado V."/>
            <person name="Gutierrez-Patricio S."/>
            <person name="Gonzalez-Pimentel J.L."/>
            <person name="Miller A.Z."/>
            <person name="Laiz L."/>
            <person name="Saiz-Jimenez C."/>
        </authorList>
    </citation>
    <scope>NUCLEOTIDE SEQUENCE [LARGE SCALE GENOMIC DNA]</scope>
    <source>
        <strain evidence="2">1011MAR3C25</strain>
    </source>
</reference>
<evidence type="ECO:0000313" key="2">
    <source>
        <dbReference type="Proteomes" id="UP000284202"/>
    </source>
</evidence>
<accession>A0A418SP26</accession>
<gene>
    <name evidence="1" type="ORF">D3P04_18495</name>
</gene>
<dbReference type="AlphaFoldDB" id="A0A418SP26"/>
<comment type="caution">
    <text evidence="1">The sequence shown here is derived from an EMBL/GenBank/DDBJ whole genome shotgun (WGS) entry which is preliminary data.</text>
</comment>
<dbReference type="RefSeq" id="WP_119751356.1">
    <property type="nucleotide sequence ID" value="NZ_QZCG01000014.1"/>
</dbReference>
<dbReference type="Proteomes" id="UP000284202">
    <property type="component" value="Unassembled WGS sequence"/>
</dbReference>
<dbReference type="EMBL" id="QZCG01000014">
    <property type="protein sequence ID" value="RJE82672.1"/>
    <property type="molecule type" value="Genomic_DNA"/>
</dbReference>
<protein>
    <recommendedName>
        <fullName evidence="3">Aminoglycoside phosphotransferase domain-containing protein</fullName>
    </recommendedName>
</protein>
<evidence type="ECO:0008006" key="3">
    <source>
        <dbReference type="Google" id="ProtNLM"/>
    </source>
</evidence>
<organism evidence="1 2">
    <name type="scientific">Paracoccus onubensis</name>
    <dbReference type="NCBI Taxonomy" id="1675788"/>
    <lineage>
        <taxon>Bacteria</taxon>
        <taxon>Pseudomonadati</taxon>
        <taxon>Pseudomonadota</taxon>
        <taxon>Alphaproteobacteria</taxon>
        <taxon>Rhodobacterales</taxon>
        <taxon>Paracoccaceae</taxon>
        <taxon>Paracoccus</taxon>
    </lineage>
</organism>
<evidence type="ECO:0000313" key="1">
    <source>
        <dbReference type="EMBL" id="RJE82672.1"/>
    </source>
</evidence>
<keyword evidence="2" id="KW-1185">Reference proteome</keyword>